<dbReference type="InterPro" id="IPR011923">
    <property type="entry name" value="RodA/MrdB"/>
</dbReference>
<feature type="transmembrane region" description="Helical" evidence="12">
    <location>
        <begin position="279"/>
        <end position="300"/>
    </location>
</feature>
<keyword evidence="5 12" id="KW-0812">Transmembrane</keyword>
<dbReference type="InterPro" id="IPR018365">
    <property type="entry name" value="Cell_cycle_FtsW-rel_CS"/>
</dbReference>
<reference evidence="14" key="1">
    <citation type="submission" date="2020-05" db="EMBL/GenBank/DDBJ databases">
        <authorList>
            <person name="Chiriac C."/>
            <person name="Salcher M."/>
            <person name="Ghai R."/>
            <person name="Kavagutti S V."/>
        </authorList>
    </citation>
    <scope>NUCLEOTIDE SEQUENCE</scope>
</reference>
<feature type="transmembrane region" description="Helical" evidence="12">
    <location>
        <begin position="177"/>
        <end position="194"/>
    </location>
</feature>
<keyword evidence="6" id="KW-0133">Cell shape</keyword>
<evidence type="ECO:0000256" key="10">
    <source>
        <dbReference type="ARBA" id="ARBA00023316"/>
    </source>
</evidence>
<keyword evidence="7" id="KW-0573">Peptidoglycan synthesis</keyword>
<evidence type="ECO:0000256" key="3">
    <source>
        <dbReference type="ARBA" id="ARBA00022676"/>
    </source>
</evidence>
<feature type="transmembrane region" description="Helical" evidence="12">
    <location>
        <begin position="59"/>
        <end position="80"/>
    </location>
</feature>
<organism evidence="14">
    <name type="scientific">freshwater metagenome</name>
    <dbReference type="NCBI Taxonomy" id="449393"/>
    <lineage>
        <taxon>unclassified sequences</taxon>
        <taxon>metagenomes</taxon>
        <taxon>ecological metagenomes</taxon>
    </lineage>
</organism>
<evidence type="ECO:0000256" key="11">
    <source>
        <dbReference type="SAM" id="MobiDB-lite"/>
    </source>
</evidence>
<evidence type="ECO:0000256" key="12">
    <source>
        <dbReference type="SAM" id="Phobius"/>
    </source>
</evidence>
<keyword evidence="2" id="KW-1003">Cell membrane</keyword>
<keyword evidence="10" id="KW-0961">Cell wall biogenesis/degradation</keyword>
<dbReference type="AlphaFoldDB" id="A0A6J7K692"/>
<feature type="transmembrane region" description="Helical" evidence="12">
    <location>
        <begin position="21"/>
        <end position="47"/>
    </location>
</feature>
<name>A0A6J7K692_9ZZZZ</name>
<dbReference type="PANTHER" id="PTHR30474:SF1">
    <property type="entry name" value="PEPTIDOGLYCAN GLYCOSYLTRANSFERASE MRDB"/>
    <property type="match status" value="1"/>
</dbReference>
<dbReference type="InterPro" id="IPR001182">
    <property type="entry name" value="FtsW/RodA"/>
</dbReference>
<feature type="transmembrane region" description="Helical" evidence="12">
    <location>
        <begin position="199"/>
        <end position="219"/>
    </location>
</feature>
<evidence type="ECO:0000313" key="13">
    <source>
        <dbReference type="EMBL" id="CAB4322461.1"/>
    </source>
</evidence>
<dbReference type="GO" id="GO:0071555">
    <property type="term" value="P:cell wall organization"/>
    <property type="evidence" value="ECO:0007669"/>
    <property type="project" value="UniProtKB-KW"/>
</dbReference>
<evidence type="ECO:0000256" key="7">
    <source>
        <dbReference type="ARBA" id="ARBA00022984"/>
    </source>
</evidence>
<proteinExistence type="predicted"/>
<dbReference type="Pfam" id="PF01098">
    <property type="entry name" value="FTSW_RODA_SPOVE"/>
    <property type="match status" value="1"/>
</dbReference>
<protein>
    <submittedName>
        <fullName evidence="14">Unannotated protein</fullName>
    </submittedName>
</protein>
<dbReference type="PANTHER" id="PTHR30474">
    <property type="entry name" value="CELL CYCLE PROTEIN"/>
    <property type="match status" value="1"/>
</dbReference>
<dbReference type="GO" id="GO:0008360">
    <property type="term" value="P:regulation of cell shape"/>
    <property type="evidence" value="ECO:0007669"/>
    <property type="project" value="UniProtKB-KW"/>
</dbReference>
<accession>A0A6J7K692</accession>
<feature type="transmembrane region" description="Helical" evidence="12">
    <location>
        <begin position="87"/>
        <end position="105"/>
    </location>
</feature>
<dbReference type="GO" id="GO:0016757">
    <property type="term" value="F:glycosyltransferase activity"/>
    <property type="evidence" value="ECO:0007669"/>
    <property type="project" value="UniProtKB-KW"/>
</dbReference>
<sequence>MIPSSISRRSSRMSRRDPTSPLRHLDPVLLACTAVLAVIGVVTVYSATRGPGPEFSNTYLYKEVLFVLIGAVVMFIFTAVDYQKLHDWAWVFYGVTTVLLVLVVSPLGSRSNGAQAWFAVGPFQMQPAEFAKISLIGVLAFMLSEFRGDIDVRRTAALLGISAIPMALIMLQPDLGLVLILTVIMMAMLLIGGIPTRYIVVLTLAGVVGVVGALNSPVIKQYQQDRLTAFANPDDRSNPAVYNIEQSKLAIANGQLTGQGLFEGSQTRLGTVPEQQTDFIFTAVAEQFGFVGAGIVLLLYATMCHRILRIARIAKDQFGTLVCVGVLAMFLFSVFENVGMAMGIMPVTGIPLLLLSAGGSSTVTALAAIGLVLNVHMRRFR</sequence>
<dbReference type="EMBL" id="CAEMXZ010000005">
    <property type="protein sequence ID" value="CAB4322461.1"/>
    <property type="molecule type" value="Genomic_DNA"/>
</dbReference>
<feature type="region of interest" description="Disordered" evidence="11">
    <location>
        <begin position="1"/>
        <end position="20"/>
    </location>
</feature>
<dbReference type="PROSITE" id="PS00428">
    <property type="entry name" value="FTSW_RODA_SPOVE"/>
    <property type="match status" value="1"/>
</dbReference>
<evidence type="ECO:0000256" key="8">
    <source>
        <dbReference type="ARBA" id="ARBA00022989"/>
    </source>
</evidence>
<keyword evidence="4" id="KW-0808">Transferase</keyword>
<dbReference type="GO" id="GO:0005886">
    <property type="term" value="C:plasma membrane"/>
    <property type="evidence" value="ECO:0007669"/>
    <property type="project" value="TreeGrafter"/>
</dbReference>
<evidence type="ECO:0000313" key="14">
    <source>
        <dbReference type="EMBL" id="CAB4951286.1"/>
    </source>
</evidence>
<dbReference type="GO" id="GO:0015648">
    <property type="term" value="F:lipid-linked peptidoglycan transporter activity"/>
    <property type="evidence" value="ECO:0007669"/>
    <property type="project" value="TreeGrafter"/>
</dbReference>
<dbReference type="GO" id="GO:0009252">
    <property type="term" value="P:peptidoglycan biosynthetic process"/>
    <property type="evidence" value="ECO:0007669"/>
    <property type="project" value="UniProtKB-KW"/>
</dbReference>
<keyword evidence="3" id="KW-0328">Glycosyltransferase</keyword>
<dbReference type="GO" id="GO:0032153">
    <property type="term" value="C:cell division site"/>
    <property type="evidence" value="ECO:0007669"/>
    <property type="project" value="TreeGrafter"/>
</dbReference>
<dbReference type="NCBIfam" id="TIGR02210">
    <property type="entry name" value="rodA_shape"/>
    <property type="match status" value="1"/>
</dbReference>
<evidence type="ECO:0000256" key="2">
    <source>
        <dbReference type="ARBA" id="ARBA00022475"/>
    </source>
</evidence>
<comment type="subcellular location">
    <subcellularLocation>
        <location evidence="1">Membrane</location>
        <topology evidence="1">Multi-pass membrane protein</topology>
    </subcellularLocation>
</comment>
<evidence type="ECO:0000256" key="1">
    <source>
        <dbReference type="ARBA" id="ARBA00004141"/>
    </source>
</evidence>
<dbReference type="EMBL" id="CAFBNC010000127">
    <property type="protein sequence ID" value="CAB4951286.1"/>
    <property type="molecule type" value="Genomic_DNA"/>
</dbReference>
<evidence type="ECO:0000256" key="5">
    <source>
        <dbReference type="ARBA" id="ARBA00022692"/>
    </source>
</evidence>
<keyword evidence="8 12" id="KW-1133">Transmembrane helix</keyword>
<keyword evidence="9 12" id="KW-0472">Membrane</keyword>
<gene>
    <name evidence="13" type="ORF">UFOPK1392_00195</name>
    <name evidence="14" type="ORF">UFOPK3733_01892</name>
</gene>
<evidence type="ECO:0000256" key="4">
    <source>
        <dbReference type="ARBA" id="ARBA00022679"/>
    </source>
</evidence>
<evidence type="ECO:0000256" key="9">
    <source>
        <dbReference type="ARBA" id="ARBA00023136"/>
    </source>
</evidence>
<dbReference type="GO" id="GO:0051301">
    <property type="term" value="P:cell division"/>
    <property type="evidence" value="ECO:0007669"/>
    <property type="project" value="InterPro"/>
</dbReference>
<feature type="transmembrane region" description="Helical" evidence="12">
    <location>
        <begin position="350"/>
        <end position="373"/>
    </location>
</feature>
<evidence type="ECO:0000256" key="6">
    <source>
        <dbReference type="ARBA" id="ARBA00022960"/>
    </source>
</evidence>
<feature type="transmembrane region" description="Helical" evidence="12">
    <location>
        <begin position="321"/>
        <end position="344"/>
    </location>
</feature>